<organism evidence="2 3">
    <name type="scientific">Candidatus Wallbacteria bacterium GWC2_49_35</name>
    <dbReference type="NCBI Taxonomy" id="1817813"/>
    <lineage>
        <taxon>Bacteria</taxon>
        <taxon>Candidatus Walliibacteriota</taxon>
    </lineage>
</organism>
<keyword evidence="1" id="KW-0472">Membrane</keyword>
<keyword evidence="1" id="KW-1133">Transmembrane helix</keyword>
<dbReference type="STRING" id="1817813.A2008_08680"/>
<accession>A0A1F7WNM7</accession>
<keyword evidence="1" id="KW-0812">Transmembrane</keyword>
<gene>
    <name evidence="2" type="ORF">A2008_08680</name>
</gene>
<evidence type="ECO:0000256" key="1">
    <source>
        <dbReference type="SAM" id="Phobius"/>
    </source>
</evidence>
<proteinExistence type="predicted"/>
<dbReference type="EMBL" id="MGFH01000157">
    <property type="protein sequence ID" value="OGM03718.1"/>
    <property type="molecule type" value="Genomic_DNA"/>
</dbReference>
<evidence type="ECO:0000313" key="2">
    <source>
        <dbReference type="EMBL" id="OGM03718.1"/>
    </source>
</evidence>
<protein>
    <submittedName>
        <fullName evidence="2">Uncharacterized protein</fullName>
    </submittedName>
</protein>
<feature type="transmembrane region" description="Helical" evidence="1">
    <location>
        <begin position="12"/>
        <end position="31"/>
    </location>
</feature>
<reference evidence="2 3" key="1">
    <citation type="journal article" date="2016" name="Nat. Commun.">
        <title>Thousands of microbial genomes shed light on interconnected biogeochemical processes in an aquifer system.</title>
        <authorList>
            <person name="Anantharaman K."/>
            <person name="Brown C.T."/>
            <person name="Hug L.A."/>
            <person name="Sharon I."/>
            <person name="Castelle C.J."/>
            <person name="Probst A.J."/>
            <person name="Thomas B.C."/>
            <person name="Singh A."/>
            <person name="Wilkins M.J."/>
            <person name="Karaoz U."/>
            <person name="Brodie E.L."/>
            <person name="Williams K.H."/>
            <person name="Hubbard S.S."/>
            <person name="Banfield J.F."/>
        </authorList>
    </citation>
    <scope>NUCLEOTIDE SEQUENCE [LARGE SCALE GENOMIC DNA]</scope>
</reference>
<name>A0A1F7WNM7_9BACT</name>
<comment type="caution">
    <text evidence="2">The sequence shown here is derived from an EMBL/GenBank/DDBJ whole genome shotgun (WGS) entry which is preliminary data.</text>
</comment>
<dbReference type="AlphaFoldDB" id="A0A1F7WNM7"/>
<evidence type="ECO:0000313" key="3">
    <source>
        <dbReference type="Proteomes" id="UP000178735"/>
    </source>
</evidence>
<dbReference type="Proteomes" id="UP000178735">
    <property type="component" value="Unassembled WGS sequence"/>
</dbReference>
<sequence length="188" mass="21863">MNEREKARLFNLAVINIMVILFAGFLHMLLLSPQRDAAAALGPIKKELGEKKDASAKDAAVFKNAREKFKSEVLELKEHFRKNFAEKNVERLQNELTVMSHELKNQFFNMEFSLKKIYFIEALEVKASFKFVDMKKFLDFIERARARFYLVSKVISLNEFGGDAADISFDFYIPFNAFKIRNIFEGNL</sequence>